<feature type="compositionally biased region" description="Polar residues" evidence="2">
    <location>
        <begin position="709"/>
        <end position="735"/>
    </location>
</feature>
<dbReference type="GO" id="GO:0051286">
    <property type="term" value="C:cell tip"/>
    <property type="evidence" value="ECO:0000266"/>
    <property type="project" value="GeneDB"/>
</dbReference>
<evidence type="ECO:0000256" key="1">
    <source>
        <dbReference type="SAM" id="Coils"/>
    </source>
</evidence>
<reference evidence="3 4" key="1">
    <citation type="journal article" date="2005" name="Science">
        <title>The genome of the kinetoplastid parasite, Leishmania major.</title>
        <authorList>
            <person name="Ivens A.C."/>
            <person name="Peacock C.S."/>
            <person name="Worthey E.A."/>
            <person name="Murphy L."/>
            <person name="Aggarwal G."/>
            <person name="Berriman M."/>
            <person name="Sisk E."/>
            <person name="Rajandream M.A."/>
            <person name="Adlem E."/>
            <person name="Aert R."/>
            <person name="Anupama A."/>
            <person name="Apostolou Z."/>
            <person name="Attipoe P."/>
            <person name="Bason N."/>
            <person name="Bauser C."/>
            <person name="Beck A."/>
            <person name="Beverley S.M."/>
            <person name="Bianchettin G."/>
            <person name="Borzym K."/>
            <person name="Bothe G."/>
            <person name="Bruschi C.V."/>
            <person name="Collins M."/>
            <person name="Cadag E."/>
            <person name="Ciarloni L."/>
            <person name="Clayton C."/>
            <person name="Coulson R.M."/>
            <person name="Cronin A."/>
            <person name="Cruz A.K."/>
            <person name="Davies R.M."/>
            <person name="De Gaudenzi J."/>
            <person name="Dobson D.E."/>
            <person name="Duesterhoeft A."/>
            <person name="Fazelina G."/>
            <person name="Fosker N."/>
            <person name="Frasch A.C."/>
            <person name="Fraser A."/>
            <person name="Fuchs M."/>
            <person name="Gabel C."/>
            <person name="Goble A."/>
            <person name="Goffeau A."/>
            <person name="Harris D."/>
            <person name="Hertz-Fowler C."/>
            <person name="Hilbert H."/>
            <person name="Horn D."/>
            <person name="Huang Y."/>
            <person name="Klages S."/>
            <person name="Knights A."/>
            <person name="Kube M."/>
            <person name="Larke N."/>
            <person name="Litvin L."/>
            <person name="Lord A."/>
            <person name="Louie T."/>
            <person name="Marra M."/>
            <person name="Masuy D."/>
            <person name="Matthews K."/>
            <person name="Michaeli S."/>
            <person name="Mottram J.C."/>
            <person name="Muller-Auer S."/>
            <person name="Munden H."/>
            <person name="Nelson S."/>
            <person name="Norbertczak H."/>
            <person name="Oliver K."/>
            <person name="O'neil S."/>
            <person name="Pentony M."/>
            <person name="Pohl T.M."/>
            <person name="Price C."/>
            <person name="Purnelle B."/>
            <person name="Quail M.A."/>
            <person name="Rabbinowitsch E."/>
            <person name="Reinhardt R."/>
            <person name="Rieger M."/>
            <person name="Rinta J."/>
            <person name="Robben J."/>
            <person name="Robertson L."/>
            <person name="Ruiz J.C."/>
            <person name="Rutter S."/>
            <person name="Saunders D."/>
            <person name="Schafer M."/>
            <person name="Schein J."/>
            <person name="Schwartz D.C."/>
            <person name="Seeger K."/>
            <person name="Seyler A."/>
            <person name="Sharp S."/>
            <person name="Shin H."/>
            <person name="Sivam D."/>
            <person name="Squares R."/>
            <person name="Squares S."/>
            <person name="Tosato V."/>
            <person name="Vogt C."/>
            <person name="Volckaert G."/>
            <person name="Wambutt R."/>
            <person name="Warren T."/>
            <person name="Wedler H."/>
            <person name="Woodward J."/>
            <person name="Zhou S."/>
            <person name="Zimmermann W."/>
            <person name="Smith D.F."/>
            <person name="Blackwell J.M."/>
            <person name="Stuart K.D."/>
            <person name="Barrell B."/>
            <person name="Myler P.J."/>
        </authorList>
    </citation>
    <scope>NUCLEOTIDE SEQUENCE [LARGE SCALE GENOMIC DNA]</scope>
    <source>
        <strain evidence="4">MHOM/IL/81/Friedlin</strain>
    </source>
</reference>
<evidence type="ECO:0000256" key="2">
    <source>
        <dbReference type="SAM" id="MobiDB-lite"/>
    </source>
</evidence>
<reference evidence="3 4" key="2">
    <citation type="journal article" date="2011" name="Genome Res.">
        <title>Chromosome and gene copy number variation allow major structural change between species and strains of Leishmania.</title>
        <authorList>
            <person name="Rogers M.B."/>
            <person name="Hilley J.D."/>
            <person name="Dickens N.J."/>
            <person name="Wilkes J."/>
            <person name="Bates P.A."/>
            <person name="Depledge D.P."/>
            <person name="Harris D."/>
            <person name="Her Y."/>
            <person name="Herzyk P."/>
            <person name="Imamura H."/>
            <person name="Otto T.D."/>
            <person name="Sanders M."/>
            <person name="Seeger K."/>
            <person name="Dujardin J.C."/>
            <person name="Berriman M."/>
            <person name="Smith D.F."/>
            <person name="Hertz-Fowler C."/>
            <person name="Mottram J.C."/>
        </authorList>
    </citation>
    <scope>NUCLEOTIDE SEQUENCE [LARGE SCALE GENOMIC DNA]</scope>
    <source>
        <strain evidence="4">MHOM/IL/81/Friedlin</strain>
    </source>
</reference>
<gene>
    <name evidence="3" type="ORF">LMJF_10_0130</name>
</gene>
<keyword evidence="4" id="KW-1185">Reference proteome</keyword>
<protein>
    <recommendedName>
        <fullName evidence="5">C2 NT-type domain-containing protein</fullName>
    </recommendedName>
</protein>
<dbReference type="Proteomes" id="UP000000542">
    <property type="component" value="Chromosome 10"/>
</dbReference>
<feature type="coiled-coil region" evidence="1">
    <location>
        <begin position="282"/>
        <end position="346"/>
    </location>
</feature>
<dbReference type="OMA" id="EVIKTRC"/>
<accession>Q4QHK7</accession>
<dbReference type="VEuPathDB" id="TriTrypDB:LMJFC_100007000"/>
<evidence type="ECO:0000313" key="3">
    <source>
        <dbReference type="EMBL" id="CAJ02372.1"/>
    </source>
</evidence>
<dbReference type="EMBL" id="FR796406">
    <property type="protein sequence ID" value="CAJ02372.1"/>
    <property type="molecule type" value="Genomic_DNA"/>
</dbReference>
<dbReference type="VEuPathDB" id="TriTrypDB:LmjF.10.0130"/>
<dbReference type="RefSeq" id="XP_001681341.1">
    <property type="nucleotide sequence ID" value="XM_001681289.1"/>
</dbReference>
<sequence>MPRDTHVLRFKVLTVECAALPDGQQYTVMYHRGNSNRSTPCYTAQGGVINFASMPEGAAVVHFKAGHGGGRFAPKYIRFMIEEYTRGMPRRLVGETEADCTQVLKDYGASGSGILTVVFRLYGTTAKMRIAVLVYPEHAPPLSFDGLIDPSEVAAPLPTQAVKVMSRGEAMMILMGLETLLERRRAMKAEGQSLPQSREEKKLAELEKRRKALVGSEGLATEVIKTRCEEVVAVQYTALARKHRNNFIGQTAAYLREMAMLAGEDFIGDDGDSSGDTVLEQLNRVNRSIEEVEMQVKKLEEEQAALRRIQHKVDVMAELTVSLDKVAALQQKMQVLKESRTALTEAMKKQAAKKNTPLAREVTAINTRIAALNAEQQQMAPRIQHMVAVAASHVVKWARSKNPPELDTKSCIDSLHETGGNARNPVDDLFSDAGKPKTSKEQSMLDDVQRKQVVEALKGLETTTAPLSTRSPTSASSSSGHRTPRDLFADAGLPSMGDFSDTKPKEEETATKRKGDTSTTPLHEDPLKPSGLGVDMFSAKPAPAAASNVPAGLPSMNDFMRSSTASRQQSAQPTFDFGSILQTSSVSPQMGGGFVLEPQPSEAAASSFAAAAPSAVSGAYQTKDYPYYDEMDDFTVPPDAADSKNYGAVEITGGIFSFQDDTSSPAYVAPRPTFDFGPSSGGDDRPSGVGVTVSPAETFSFGGGAADELSTNNPRNSSDNPYTGITNLPTYNFSS</sequence>
<keyword evidence="1" id="KW-0175">Coiled coil</keyword>
<feature type="compositionally biased region" description="Basic and acidic residues" evidence="2">
    <location>
        <begin position="500"/>
        <end position="527"/>
    </location>
</feature>
<dbReference type="HOGENOM" id="CLU_377427_0_0_1"/>
<organism evidence="3 4">
    <name type="scientific">Leishmania major</name>
    <dbReference type="NCBI Taxonomy" id="5664"/>
    <lineage>
        <taxon>Eukaryota</taxon>
        <taxon>Discoba</taxon>
        <taxon>Euglenozoa</taxon>
        <taxon>Kinetoplastea</taxon>
        <taxon>Metakinetoplastina</taxon>
        <taxon>Trypanosomatida</taxon>
        <taxon>Trypanosomatidae</taxon>
        <taxon>Leishmaniinae</taxon>
        <taxon>Leishmania</taxon>
    </lineage>
</organism>
<dbReference type="VEuPathDB" id="TriTrypDB:LMJLV39_100006100"/>
<feature type="region of interest" description="Disordered" evidence="2">
    <location>
        <begin position="460"/>
        <end position="532"/>
    </location>
</feature>
<evidence type="ECO:0000313" key="4">
    <source>
        <dbReference type="Proteomes" id="UP000000542"/>
    </source>
</evidence>
<feature type="compositionally biased region" description="Low complexity" evidence="2">
    <location>
        <begin position="462"/>
        <end position="481"/>
    </location>
</feature>
<feature type="region of interest" description="Disordered" evidence="2">
    <location>
        <begin position="672"/>
        <end position="735"/>
    </location>
</feature>
<dbReference type="KEGG" id="lma:LMJF_10_0130"/>
<dbReference type="eggNOG" id="ENOG502QWQ7">
    <property type="taxonomic scope" value="Eukaryota"/>
</dbReference>
<dbReference type="InParanoid" id="Q4QHK7"/>
<name>Q4QHK7_LEIMA</name>
<feature type="region of interest" description="Disordered" evidence="2">
    <location>
        <begin position="402"/>
        <end position="448"/>
    </location>
</feature>
<feature type="compositionally biased region" description="Basic and acidic residues" evidence="2">
    <location>
        <begin position="402"/>
        <end position="416"/>
    </location>
</feature>
<proteinExistence type="predicted"/>
<dbReference type="GeneID" id="5649609"/>
<dbReference type="VEuPathDB" id="TriTrypDB:LMJSD75_100006200"/>
<evidence type="ECO:0008006" key="5">
    <source>
        <dbReference type="Google" id="ProtNLM"/>
    </source>
</evidence>
<dbReference type="AlphaFoldDB" id="Q4QHK7"/>